<dbReference type="CDD" id="cd07010">
    <property type="entry name" value="cupin_PMI_type_I_N_bac"/>
    <property type="match status" value="1"/>
</dbReference>
<reference evidence="9 10" key="1">
    <citation type="journal article" date="2009" name="Stand. Genomic Sci.">
        <title>Complete genome sequence of Pirellula staleyi type strain (ATCC 27377).</title>
        <authorList>
            <person name="Clum A."/>
            <person name="Tindall B.J."/>
            <person name="Sikorski J."/>
            <person name="Ivanova N."/>
            <person name="Mavrommatis K."/>
            <person name="Lucas S."/>
            <person name="Glavina del Rio T."/>
            <person name="Nolan M."/>
            <person name="Chen F."/>
            <person name="Tice H."/>
            <person name="Pitluck S."/>
            <person name="Cheng J.F."/>
            <person name="Chertkov O."/>
            <person name="Brettin T."/>
            <person name="Han C."/>
            <person name="Detter J.C."/>
            <person name="Kuske C."/>
            <person name="Bruce D."/>
            <person name="Goodwin L."/>
            <person name="Ovchinikova G."/>
            <person name="Pati A."/>
            <person name="Mikhailova N."/>
            <person name="Chen A."/>
            <person name="Palaniappan K."/>
            <person name="Land M."/>
            <person name="Hauser L."/>
            <person name="Chang Y.J."/>
            <person name="Jeffries C.D."/>
            <person name="Chain P."/>
            <person name="Rohde M."/>
            <person name="Goker M."/>
            <person name="Bristow J."/>
            <person name="Eisen J.A."/>
            <person name="Markowitz V."/>
            <person name="Hugenholtz P."/>
            <person name="Kyrpides N.C."/>
            <person name="Klenk H.P."/>
            <person name="Lapidus A."/>
        </authorList>
    </citation>
    <scope>NUCLEOTIDE SEQUENCE [LARGE SCALE GENOMIC DNA]</scope>
    <source>
        <strain evidence="10">ATCC 27377 / DSM 6068 / ICPB 4128</strain>
    </source>
</reference>
<dbReference type="GO" id="GO:0008270">
    <property type="term" value="F:zinc ion binding"/>
    <property type="evidence" value="ECO:0007669"/>
    <property type="project" value="InterPro"/>
</dbReference>
<dbReference type="InterPro" id="IPR049071">
    <property type="entry name" value="MPI_cupin_dom"/>
</dbReference>
<feature type="domain" description="Mannose-6-phosphate isomerase cupin" evidence="8">
    <location>
        <begin position="245"/>
        <end position="309"/>
    </location>
</feature>
<evidence type="ECO:0000256" key="4">
    <source>
        <dbReference type="ARBA" id="ARBA00030762"/>
    </source>
</evidence>
<proteinExistence type="predicted"/>
<evidence type="ECO:0000256" key="2">
    <source>
        <dbReference type="ARBA" id="ARBA00022833"/>
    </source>
</evidence>
<dbReference type="HOGENOM" id="CLU_020529_0_1_0"/>
<keyword evidence="1 5" id="KW-0479">Metal-binding</keyword>
<dbReference type="InterPro" id="IPR011051">
    <property type="entry name" value="RmlC_Cupin_sf"/>
</dbReference>
<dbReference type="KEGG" id="psl:Psta_4651"/>
<dbReference type="OrthoDB" id="9808275at2"/>
<dbReference type="InterPro" id="IPR051804">
    <property type="entry name" value="Carb_Metab_Reg_Kinase/Isom"/>
</dbReference>
<evidence type="ECO:0000313" key="10">
    <source>
        <dbReference type="Proteomes" id="UP000001887"/>
    </source>
</evidence>
<evidence type="ECO:0000259" key="8">
    <source>
        <dbReference type="Pfam" id="PF21621"/>
    </source>
</evidence>
<feature type="binding site" evidence="5">
    <location>
        <position position="120"/>
    </location>
    <ligand>
        <name>Zn(2+)</name>
        <dbReference type="ChEBI" id="CHEBI:29105"/>
    </ligand>
</feature>
<keyword evidence="10" id="KW-1185">Reference proteome</keyword>
<feature type="binding site" evidence="5">
    <location>
        <position position="178"/>
    </location>
    <ligand>
        <name>Zn(2+)</name>
        <dbReference type="ChEBI" id="CHEBI:29105"/>
    </ligand>
</feature>
<protein>
    <recommendedName>
        <fullName evidence="3">Phosphohexomutase</fullName>
    </recommendedName>
    <alternativeName>
        <fullName evidence="4">Phosphomannose isomerase</fullName>
    </alternativeName>
</protein>
<evidence type="ECO:0000313" key="9">
    <source>
        <dbReference type="EMBL" id="ADB19293.1"/>
    </source>
</evidence>
<dbReference type="GO" id="GO:0004476">
    <property type="term" value="F:mannose-6-phosphate isomerase activity"/>
    <property type="evidence" value="ECO:0007669"/>
    <property type="project" value="InterPro"/>
</dbReference>
<evidence type="ECO:0000259" key="7">
    <source>
        <dbReference type="Pfam" id="PF20511"/>
    </source>
</evidence>
<feature type="domain" description="Phosphomannose isomerase type I catalytic" evidence="7">
    <location>
        <begin position="9"/>
        <end position="112"/>
    </location>
</feature>
<name>D2R7W2_PIRSD</name>
<dbReference type="Gene3D" id="2.60.120.10">
    <property type="entry name" value="Jelly Rolls"/>
    <property type="match status" value="2"/>
</dbReference>
<keyword evidence="9" id="KW-0413">Isomerase</keyword>
<gene>
    <name evidence="9" type="ordered locus">Psta_4651</name>
</gene>
<dbReference type="InterPro" id="IPR014628">
    <property type="entry name" value="Man6P_isomerase_Firm_short"/>
</dbReference>
<accession>D2R7W2</accession>
<evidence type="ECO:0000256" key="6">
    <source>
        <dbReference type="PIRSR" id="PIRSR036894-2"/>
    </source>
</evidence>
<dbReference type="Pfam" id="PF20511">
    <property type="entry name" value="PMI_typeI_cat"/>
    <property type="match status" value="1"/>
</dbReference>
<dbReference type="STRING" id="530564.Psta_4651"/>
<comment type="cofactor">
    <cofactor evidence="5">
        <name>Zn(2+)</name>
        <dbReference type="ChEBI" id="CHEBI:29105"/>
    </cofactor>
    <text evidence="5">Binds 1 zinc ion per subunit.</text>
</comment>
<evidence type="ECO:0000256" key="3">
    <source>
        <dbReference type="ARBA" id="ARBA00029741"/>
    </source>
</evidence>
<dbReference type="SUPFAM" id="SSF51182">
    <property type="entry name" value="RmlC-like cupins"/>
    <property type="match status" value="1"/>
</dbReference>
<dbReference type="InterPro" id="IPR014710">
    <property type="entry name" value="RmlC-like_jellyroll"/>
</dbReference>
<sequence length="323" mass="34634">MTKLYPLLMQPLLKRYLWGGRKLGEVLGKSIGDGNDYAESWEVADHPQGQSTVANGPLAGTSLGELVRTRGTDLMGIESPSGRFPLMFKFLDAQKDLSVQVHPSDEQGARLTPPDLGKTEAWLILSAEPGALLYAGLKSGVDHESLQQHLQNGTVDQCLHTFSPNVGDCVFIPAGTVHALGRGIMIAEIQQASDTTFRLFDWNRVGADGKPRPLHIEESLAVTDFGRGPVDPVAPKSSGAGSERLVACDKFTFDRHTLIGPQLLETHGKFRIVSVLEGAVTIDDPFLGQPLVKGSTVVVPASCSAVTIRPQPKATIIEMGLPG</sequence>
<feature type="active site" evidence="6">
    <location>
        <position position="198"/>
    </location>
</feature>
<dbReference type="AlphaFoldDB" id="D2R7W2"/>
<feature type="binding site" evidence="5">
    <location>
        <position position="102"/>
    </location>
    <ligand>
        <name>Zn(2+)</name>
        <dbReference type="ChEBI" id="CHEBI:29105"/>
    </ligand>
</feature>
<dbReference type="eggNOG" id="COG1482">
    <property type="taxonomic scope" value="Bacteria"/>
</dbReference>
<dbReference type="PANTHER" id="PTHR42742">
    <property type="entry name" value="TRANSCRIPTIONAL REPRESSOR MPRA"/>
    <property type="match status" value="1"/>
</dbReference>
<dbReference type="PIRSF" id="PIRSF036894">
    <property type="entry name" value="PMI_Firm_short"/>
    <property type="match status" value="1"/>
</dbReference>
<dbReference type="GO" id="GO:0005975">
    <property type="term" value="P:carbohydrate metabolic process"/>
    <property type="evidence" value="ECO:0007669"/>
    <property type="project" value="InterPro"/>
</dbReference>
<dbReference type="PANTHER" id="PTHR42742:SF3">
    <property type="entry name" value="FRUCTOKINASE"/>
    <property type="match status" value="1"/>
</dbReference>
<keyword evidence="2 5" id="KW-0862">Zinc</keyword>
<evidence type="ECO:0000256" key="1">
    <source>
        <dbReference type="ARBA" id="ARBA00022723"/>
    </source>
</evidence>
<organism evidence="9 10">
    <name type="scientific">Pirellula staleyi (strain ATCC 27377 / DSM 6068 / ICPB 4128)</name>
    <name type="common">Pirella staleyi</name>
    <dbReference type="NCBI Taxonomy" id="530564"/>
    <lineage>
        <taxon>Bacteria</taxon>
        <taxon>Pseudomonadati</taxon>
        <taxon>Planctomycetota</taxon>
        <taxon>Planctomycetia</taxon>
        <taxon>Pirellulales</taxon>
        <taxon>Pirellulaceae</taxon>
        <taxon>Pirellula</taxon>
    </lineage>
</organism>
<dbReference type="Pfam" id="PF21621">
    <property type="entry name" value="MPI_cupin_dom"/>
    <property type="match status" value="1"/>
</dbReference>
<dbReference type="Proteomes" id="UP000001887">
    <property type="component" value="Chromosome"/>
</dbReference>
<dbReference type="EMBL" id="CP001848">
    <property type="protein sequence ID" value="ADB19293.1"/>
    <property type="molecule type" value="Genomic_DNA"/>
</dbReference>
<evidence type="ECO:0000256" key="5">
    <source>
        <dbReference type="PIRSR" id="PIRSR036894-1"/>
    </source>
</evidence>
<dbReference type="InterPro" id="IPR046457">
    <property type="entry name" value="PMI_typeI_cat"/>
</dbReference>